<dbReference type="PANTHER" id="PTHR43785">
    <property type="entry name" value="GAMMA-GLUTAMYLPUTRESCINE SYNTHETASE"/>
    <property type="match status" value="1"/>
</dbReference>
<dbReference type="PANTHER" id="PTHR43785:SF12">
    <property type="entry name" value="TYPE-1 GLUTAMINE SYNTHETASE 2"/>
    <property type="match status" value="1"/>
</dbReference>
<comment type="cofactor">
    <cofactor evidence="15">
        <name>Mg(2+)</name>
        <dbReference type="ChEBI" id="CHEBI:18420"/>
    </cofactor>
    <text evidence="15">Binds 2 Mg(2+) ions per subunit.</text>
</comment>
<dbReference type="GO" id="GO:0004356">
    <property type="term" value="F:glutamine synthetase activity"/>
    <property type="evidence" value="ECO:0007669"/>
    <property type="project" value="UniProtKB-EC"/>
</dbReference>
<accession>A0A2Z2MKX1</accession>
<dbReference type="GO" id="GO:0005524">
    <property type="term" value="F:ATP binding"/>
    <property type="evidence" value="ECO:0007669"/>
    <property type="project" value="UniProtKB-KW"/>
</dbReference>
<evidence type="ECO:0000313" key="24">
    <source>
        <dbReference type="Proteomes" id="UP000250125"/>
    </source>
</evidence>
<dbReference type="PROSITE" id="PS00180">
    <property type="entry name" value="GLNA_1"/>
    <property type="match status" value="1"/>
</dbReference>
<evidence type="ECO:0000256" key="3">
    <source>
        <dbReference type="ARBA" id="ARBA00011354"/>
    </source>
</evidence>
<evidence type="ECO:0000256" key="8">
    <source>
        <dbReference type="ARBA" id="ARBA00022723"/>
    </source>
</evidence>
<dbReference type="GO" id="GO:0006542">
    <property type="term" value="P:glutamine biosynthetic process"/>
    <property type="evidence" value="ECO:0007669"/>
    <property type="project" value="InterPro"/>
</dbReference>
<sequence length="442" mass="49783">MNELKTMALEGGAPSKPRFLQLIFVDINGVPKGMEIPINRYDDAIEDGISFDGSSIPGFQGIEDSDLLFKADPSTYAEVPWEGIARVYGYVYKDGKPYVADSRGVLRDALRVLEKEGFRAYIGPEPEFYLFKKNGTWELQLPDGGGYFDLVALDRARDVRREIALYMPYLGLTPEVLHHEVGKAQHEIDFRYDEALKTADNIVSFKYVVKAVAEMRGLHATFMPKPLYGFPGNGMHLHISLWREGENAFIGEKGLSDTALHFIGGILRHAKALTAVTNPTINSYKRLVPGYEAPVYISWGYRNRSTLIRVPAFWGNGARIEYRCPDPSANPYLAFAAILMAGLDGIKKKIEPEAYVETNVYDMGEQERERFGIETLPGSLGEALKAMRRDSVIREALGGAYGNFVAYKEAEWKAYTEYLESKGLPEDTKEVTEWELERYLHV</sequence>
<evidence type="ECO:0000256" key="20">
    <source>
        <dbReference type="RuleBase" id="RU004356"/>
    </source>
</evidence>
<dbReference type="Proteomes" id="UP000250125">
    <property type="component" value="Chromosome"/>
</dbReference>
<keyword evidence="7 20" id="KW-0436">Ligase</keyword>
<evidence type="ECO:0000256" key="1">
    <source>
        <dbReference type="ARBA" id="ARBA00004496"/>
    </source>
</evidence>
<comment type="subcellular location">
    <subcellularLocation>
        <location evidence="1 19">Cytoplasm</location>
    </subcellularLocation>
</comment>
<feature type="domain" description="GS beta-grasp" evidence="21">
    <location>
        <begin position="15"/>
        <end position="96"/>
    </location>
</feature>
<protein>
    <recommendedName>
        <fullName evidence="5 20">Glutamine synthetase</fullName>
        <ecNumber evidence="4 20">6.3.1.2</ecNumber>
    </recommendedName>
</protein>
<evidence type="ECO:0000256" key="18">
    <source>
        <dbReference type="RuleBase" id="RU000384"/>
    </source>
</evidence>
<feature type="modified residue" description="O-AMP-tyrosine" evidence="16">
    <location>
        <position position="361"/>
    </location>
</feature>
<dbReference type="SUPFAM" id="SSF55931">
    <property type="entry name" value="Glutamine synthetase/guanido kinase"/>
    <property type="match status" value="1"/>
</dbReference>
<feature type="binding site" evidence="15">
    <location>
        <position position="236"/>
    </location>
    <ligand>
        <name>Mg(2+)</name>
        <dbReference type="ChEBI" id="CHEBI:18420"/>
        <label>1</label>
    </ligand>
</feature>
<evidence type="ECO:0000256" key="10">
    <source>
        <dbReference type="ARBA" id="ARBA00022840"/>
    </source>
</evidence>
<keyword evidence="9 14" id="KW-0547">Nucleotide-binding</keyword>
<dbReference type="InterPro" id="IPR004809">
    <property type="entry name" value="Gln_synth_I"/>
</dbReference>
<dbReference type="AlphaFoldDB" id="A0A2Z2MKX1"/>
<dbReference type="Pfam" id="PF00120">
    <property type="entry name" value="Gln-synt_C"/>
    <property type="match status" value="1"/>
</dbReference>
<feature type="binding site" evidence="14">
    <location>
        <begin position="190"/>
        <end position="192"/>
    </location>
    <ligand>
        <name>ATP</name>
        <dbReference type="ChEBI" id="CHEBI:30616"/>
    </ligand>
</feature>
<keyword evidence="11 15" id="KW-0460">Magnesium</keyword>
<dbReference type="RefSeq" id="WP_088855535.1">
    <property type="nucleotide sequence ID" value="NZ_CP015103.1"/>
</dbReference>
<feature type="binding site" evidence="15">
    <location>
        <position position="180"/>
    </location>
    <ligand>
        <name>Mg(2+)</name>
        <dbReference type="ChEBI" id="CHEBI:18420"/>
        <label>1</label>
    </ligand>
</feature>
<dbReference type="InterPro" id="IPR027303">
    <property type="entry name" value="Gln_synth_gly_rich_site"/>
</dbReference>
<keyword evidence="6 19" id="KW-0963">Cytoplasm</keyword>
<feature type="binding site" evidence="14">
    <location>
        <position position="175"/>
    </location>
    <ligand>
        <name>ATP</name>
        <dbReference type="ChEBI" id="CHEBI:30616"/>
    </ligand>
</feature>
<dbReference type="EMBL" id="CP015103">
    <property type="protein sequence ID" value="ASJ08295.1"/>
    <property type="molecule type" value="Genomic_DNA"/>
</dbReference>
<feature type="binding site" evidence="14">
    <location>
        <begin position="238"/>
        <end position="240"/>
    </location>
    <ligand>
        <name>ATP</name>
        <dbReference type="ChEBI" id="CHEBI:30616"/>
    </ligand>
</feature>
<evidence type="ECO:0000256" key="13">
    <source>
        <dbReference type="PIRSR" id="PIRSR604809-1"/>
    </source>
</evidence>
<dbReference type="EC" id="6.3.1.2" evidence="4 20"/>
<gene>
    <name evidence="23" type="ORF">A3L11_03240</name>
</gene>
<dbReference type="GeneID" id="33317220"/>
<dbReference type="Pfam" id="PF03951">
    <property type="entry name" value="Gln-synt_N"/>
    <property type="match status" value="1"/>
</dbReference>
<feature type="binding site" evidence="15">
    <location>
        <position position="127"/>
    </location>
    <ligand>
        <name>Mg(2+)</name>
        <dbReference type="ChEBI" id="CHEBI:18420"/>
        <label>1</label>
    </ligand>
</feature>
<feature type="domain" description="GS catalytic" evidence="22">
    <location>
        <begin position="102"/>
        <end position="442"/>
    </location>
</feature>
<evidence type="ECO:0000259" key="22">
    <source>
        <dbReference type="PROSITE" id="PS51987"/>
    </source>
</evidence>
<dbReference type="Gene3D" id="3.30.590.10">
    <property type="entry name" value="Glutamine synthetase/guanido kinase, catalytic domain"/>
    <property type="match status" value="1"/>
</dbReference>
<dbReference type="NCBIfam" id="TIGR00653">
    <property type="entry name" value="GlnA"/>
    <property type="match status" value="1"/>
</dbReference>
<comment type="subunit">
    <text evidence="3">Oligomer of 12 subunits arranged in the form of two hexagons.</text>
</comment>
<feature type="binding site" evidence="15">
    <location>
        <position position="187"/>
    </location>
    <ligand>
        <name>Mg(2+)</name>
        <dbReference type="ChEBI" id="CHEBI:18420"/>
        <label>1</label>
    </ligand>
</feature>
<dbReference type="PROSITE" id="PS51986">
    <property type="entry name" value="GS_BETA_GRASP"/>
    <property type="match status" value="1"/>
</dbReference>
<keyword evidence="10 14" id="KW-0067">ATP-binding</keyword>
<evidence type="ECO:0000259" key="21">
    <source>
        <dbReference type="PROSITE" id="PS51986"/>
    </source>
</evidence>
<evidence type="ECO:0000256" key="9">
    <source>
        <dbReference type="ARBA" id="ARBA00022741"/>
    </source>
</evidence>
<evidence type="ECO:0000256" key="5">
    <source>
        <dbReference type="ARBA" id="ARBA00021364"/>
    </source>
</evidence>
<evidence type="ECO:0000256" key="19">
    <source>
        <dbReference type="RuleBase" id="RU000385"/>
    </source>
</evidence>
<reference evidence="23 24" key="1">
    <citation type="submission" date="2016-04" db="EMBL/GenBank/DDBJ databases">
        <title>Complete genome sequence of Thermococcus siculi type strain RG-20.</title>
        <authorList>
            <person name="Oger P.M."/>
        </authorList>
    </citation>
    <scope>NUCLEOTIDE SEQUENCE [LARGE SCALE GENOMIC DNA]</scope>
    <source>
        <strain evidence="23 24">RG-20</strain>
    </source>
</reference>
<comment type="similarity">
    <text evidence="2 17 18">Belongs to the glutamine synthetase family.</text>
</comment>
<name>A0A2Z2MKX1_9EURY</name>
<evidence type="ECO:0000313" key="23">
    <source>
        <dbReference type="EMBL" id="ASJ08295.1"/>
    </source>
</evidence>
<evidence type="ECO:0000256" key="16">
    <source>
        <dbReference type="PIRSR" id="PIRSR604809-50"/>
    </source>
</evidence>
<dbReference type="InterPro" id="IPR027302">
    <property type="entry name" value="Gln_synth_N_conserv_site"/>
</dbReference>
<keyword evidence="8 15" id="KW-0479">Metal-binding</keyword>
<keyword evidence="16" id="KW-0597">Phosphoprotein</keyword>
<dbReference type="GO" id="GO:0005737">
    <property type="term" value="C:cytoplasm"/>
    <property type="evidence" value="ECO:0007669"/>
    <property type="project" value="UniProtKB-SubCell"/>
</dbReference>
<feature type="binding site" evidence="15">
    <location>
        <position position="125"/>
    </location>
    <ligand>
        <name>Mg(2+)</name>
        <dbReference type="ChEBI" id="CHEBI:18420"/>
        <label>1</label>
    </ligand>
</feature>
<proteinExistence type="inferred from homology"/>
<dbReference type="InterPro" id="IPR014746">
    <property type="entry name" value="Gln_synth/guanido_kin_cat_dom"/>
</dbReference>
<evidence type="ECO:0000256" key="14">
    <source>
        <dbReference type="PIRSR" id="PIRSR604809-2"/>
    </source>
</evidence>
<dbReference type="Gene3D" id="3.10.20.70">
    <property type="entry name" value="Glutamine synthetase, N-terminal domain"/>
    <property type="match status" value="1"/>
</dbReference>
<evidence type="ECO:0000256" key="6">
    <source>
        <dbReference type="ARBA" id="ARBA00022490"/>
    </source>
</evidence>
<evidence type="ECO:0000256" key="11">
    <source>
        <dbReference type="ARBA" id="ARBA00022842"/>
    </source>
</evidence>
<dbReference type="PROSITE" id="PS00181">
    <property type="entry name" value="GLNA_ATP"/>
    <property type="match status" value="1"/>
</dbReference>
<dbReference type="SUPFAM" id="SSF54368">
    <property type="entry name" value="Glutamine synthetase, N-terminal domain"/>
    <property type="match status" value="1"/>
</dbReference>
<dbReference type="OrthoDB" id="36124at2157"/>
<dbReference type="PROSITE" id="PS51987">
    <property type="entry name" value="GS_CATALYTIC"/>
    <property type="match status" value="1"/>
</dbReference>
<dbReference type="KEGG" id="tsl:A3L11_03240"/>
<evidence type="ECO:0000256" key="17">
    <source>
        <dbReference type="PROSITE-ProRule" id="PRU01330"/>
    </source>
</evidence>
<feature type="binding site" evidence="13">
    <location>
        <position position="323"/>
    </location>
    <ligand>
        <name>L-glutamate</name>
        <dbReference type="ChEBI" id="CHEBI:29985"/>
    </ligand>
</feature>
<feature type="binding site" evidence="14">
    <location>
        <position position="304"/>
    </location>
    <ligand>
        <name>ATP</name>
        <dbReference type="ChEBI" id="CHEBI:30616"/>
    </ligand>
</feature>
<evidence type="ECO:0000256" key="15">
    <source>
        <dbReference type="PIRSR" id="PIRSR604809-3"/>
    </source>
</evidence>
<dbReference type="InterPro" id="IPR008147">
    <property type="entry name" value="Gln_synt_N"/>
</dbReference>
<keyword evidence="24" id="KW-1185">Reference proteome</keyword>
<dbReference type="InterPro" id="IPR036651">
    <property type="entry name" value="Gln_synt_N_sf"/>
</dbReference>
<feature type="binding site" evidence="13">
    <location>
        <position position="292"/>
    </location>
    <ligand>
        <name>L-glutamate</name>
        <dbReference type="ChEBI" id="CHEBI:29985"/>
    </ligand>
</feature>
<evidence type="ECO:0000256" key="2">
    <source>
        <dbReference type="ARBA" id="ARBA00009897"/>
    </source>
</evidence>
<dbReference type="InterPro" id="IPR008146">
    <property type="entry name" value="Gln_synth_cat_dom"/>
</dbReference>
<comment type="catalytic activity">
    <reaction evidence="12 20">
        <text>L-glutamate + NH4(+) + ATP = L-glutamine + ADP + phosphate + H(+)</text>
        <dbReference type="Rhea" id="RHEA:16169"/>
        <dbReference type="ChEBI" id="CHEBI:15378"/>
        <dbReference type="ChEBI" id="CHEBI:28938"/>
        <dbReference type="ChEBI" id="CHEBI:29985"/>
        <dbReference type="ChEBI" id="CHEBI:30616"/>
        <dbReference type="ChEBI" id="CHEBI:43474"/>
        <dbReference type="ChEBI" id="CHEBI:58359"/>
        <dbReference type="ChEBI" id="CHEBI:456216"/>
        <dbReference type="EC" id="6.3.1.2"/>
    </reaction>
</comment>
<feature type="binding site" evidence="13">
    <location>
        <position position="286"/>
    </location>
    <ligand>
        <name>L-glutamate</name>
        <dbReference type="ChEBI" id="CHEBI:29985"/>
    </ligand>
</feature>
<dbReference type="GO" id="GO:0046872">
    <property type="term" value="F:metal ion binding"/>
    <property type="evidence" value="ECO:0007669"/>
    <property type="project" value="UniProtKB-KW"/>
</dbReference>
<feature type="binding site" evidence="13">
    <location>
        <position position="304"/>
    </location>
    <ligand>
        <name>L-glutamate</name>
        <dbReference type="ChEBI" id="CHEBI:29985"/>
    </ligand>
</feature>
<evidence type="ECO:0000256" key="7">
    <source>
        <dbReference type="ARBA" id="ARBA00022598"/>
    </source>
</evidence>
<organism evidence="23 24">
    <name type="scientific">Thermococcus siculi</name>
    <dbReference type="NCBI Taxonomy" id="72803"/>
    <lineage>
        <taxon>Archaea</taxon>
        <taxon>Methanobacteriati</taxon>
        <taxon>Methanobacteriota</taxon>
        <taxon>Thermococci</taxon>
        <taxon>Thermococcales</taxon>
        <taxon>Thermococcaceae</taxon>
        <taxon>Thermococcus</taxon>
    </lineage>
</organism>
<dbReference type="SMART" id="SM01230">
    <property type="entry name" value="Gln-synt_C"/>
    <property type="match status" value="1"/>
</dbReference>
<feature type="binding site" evidence="15">
    <location>
        <position position="321"/>
    </location>
    <ligand>
        <name>Mg(2+)</name>
        <dbReference type="ChEBI" id="CHEBI:18420"/>
        <label>1</label>
    </ligand>
</feature>
<evidence type="ECO:0000256" key="12">
    <source>
        <dbReference type="ARBA" id="ARBA00049436"/>
    </source>
</evidence>
<evidence type="ECO:0000256" key="4">
    <source>
        <dbReference type="ARBA" id="ARBA00012937"/>
    </source>
</evidence>